<accession>A0A8H5T2E0</accession>
<evidence type="ECO:0000313" key="2">
    <source>
        <dbReference type="Proteomes" id="UP000572754"/>
    </source>
</evidence>
<evidence type="ECO:0008006" key="3">
    <source>
        <dbReference type="Google" id="ProtNLM"/>
    </source>
</evidence>
<reference evidence="1 2" key="2">
    <citation type="submission" date="2020-05" db="EMBL/GenBank/DDBJ databases">
        <title>Identification and distribution of gene clusters putatively required for synthesis of sphingolipid metabolism inhibitors in phylogenetically diverse species of the filamentous fungus Fusarium.</title>
        <authorList>
            <person name="Kim H.-S."/>
            <person name="Busman M."/>
            <person name="Brown D.W."/>
            <person name="Divon H."/>
            <person name="Uhlig S."/>
            <person name="Proctor R.H."/>
        </authorList>
    </citation>
    <scope>NUCLEOTIDE SEQUENCE [LARGE SCALE GENOMIC DNA]</scope>
    <source>
        <strain evidence="1 2">NRRL 25331</strain>
    </source>
</reference>
<comment type="caution">
    <text evidence="1">The sequence shown here is derived from an EMBL/GenBank/DDBJ whole genome shotgun (WGS) entry which is preliminary data.</text>
</comment>
<dbReference type="SUPFAM" id="SSF48403">
    <property type="entry name" value="Ankyrin repeat"/>
    <property type="match status" value="1"/>
</dbReference>
<sequence>MNDPMETISTLLACCDDLTRHAYQGSPHIPSRNIEALKGFPQIAENFGFNPLSQAILTEDEERDRFFVKECPSYMIEVDYCGRSPVHIAIQVGNPNVLSIILEGIDPDILNCSDNIQLYPIDYAMLQSSQKQDNDGYRMVKDFGLCQGQTLDRNATKVQNYLTARSCNIEKSLMVFEKDVLTSGSKTPKSIYEYICDRETAEIALLNGFSREHAFIDVFRSIVESVIQGECYGWPGLSYIEWIVDDGIDIASVVPLDLVPGVTPCITWAYYLMVSLGFGLRWKWGTYDTLPPKVSKAVFSDAAYDESRCQRFLKGCTPLIRFLEGLGWRNWSFQGLQNLGHRLAELLDSLQALFPDIDGAYIWVYSAVLRYLTFSALGLRHTCYDLQNMGSIPVLEPEGIDEIHDEDSSLLQLLEGLVEDFEIRRGNIDLRRAEDCGIVWRHYQHEDSRKTWHSLPSDLEGWMRRLDDIAIDPQRPRNNALEYLETKVDTDYQQ</sequence>
<evidence type="ECO:0000313" key="1">
    <source>
        <dbReference type="EMBL" id="KAF5661962.1"/>
    </source>
</evidence>
<reference evidence="2" key="1">
    <citation type="journal article" date="2020" name="BMC Genomics">
        <title>Correction to: Identification and distribution of gene clusters required for synthesis of sphingolipid metabolism inhibitors in diverse species of the filamentous fungus Fusarium.</title>
        <authorList>
            <person name="Kim H.S."/>
            <person name="Lohmar J.M."/>
            <person name="Busman M."/>
            <person name="Brown D.W."/>
            <person name="Naumann T.A."/>
            <person name="Divon H.H."/>
            <person name="Lysoe E."/>
            <person name="Uhlig S."/>
            <person name="Proctor R.H."/>
        </authorList>
    </citation>
    <scope>NUCLEOTIDE SEQUENCE [LARGE SCALE GENOMIC DNA]</scope>
    <source>
        <strain evidence="2">NRRL 25331</strain>
    </source>
</reference>
<dbReference type="InterPro" id="IPR036770">
    <property type="entry name" value="Ankyrin_rpt-contain_sf"/>
</dbReference>
<organism evidence="1 2">
    <name type="scientific">Fusarium circinatum</name>
    <name type="common">Pitch canker fungus</name>
    <name type="synonym">Gibberella circinata</name>
    <dbReference type="NCBI Taxonomy" id="48490"/>
    <lineage>
        <taxon>Eukaryota</taxon>
        <taxon>Fungi</taxon>
        <taxon>Dikarya</taxon>
        <taxon>Ascomycota</taxon>
        <taxon>Pezizomycotina</taxon>
        <taxon>Sordariomycetes</taxon>
        <taxon>Hypocreomycetidae</taxon>
        <taxon>Hypocreales</taxon>
        <taxon>Nectriaceae</taxon>
        <taxon>Fusarium</taxon>
        <taxon>Fusarium fujikuroi species complex</taxon>
    </lineage>
</organism>
<dbReference type="Proteomes" id="UP000572754">
    <property type="component" value="Unassembled WGS sequence"/>
</dbReference>
<proteinExistence type="predicted"/>
<gene>
    <name evidence="1" type="ORF">FCIRC_11660</name>
</gene>
<dbReference type="EMBL" id="JAAQPE010000474">
    <property type="protein sequence ID" value="KAF5661962.1"/>
    <property type="molecule type" value="Genomic_DNA"/>
</dbReference>
<dbReference type="AlphaFoldDB" id="A0A8H5T2E0"/>
<name>A0A8H5T2E0_FUSCI</name>
<protein>
    <recommendedName>
        <fullName evidence="3">Ankyrin repeat protein</fullName>
    </recommendedName>
</protein>
<keyword evidence="2" id="KW-1185">Reference proteome</keyword>